<name>A0AB35WZD7_9PSED</name>
<evidence type="ECO:0000313" key="2">
    <source>
        <dbReference type="Proteomes" id="UP001307839"/>
    </source>
</evidence>
<gene>
    <name evidence="1" type="ORF">V0R53_18910</name>
</gene>
<dbReference type="RefSeq" id="WP_330080263.1">
    <property type="nucleotide sequence ID" value="NZ_JAZDCU010000030.1"/>
</dbReference>
<evidence type="ECO:0000313" key="1">
    <source>
        <dbReference type="EMBL" id="MEE1868461.1"/>
    </source>
</evidence>
<dbReference type="AlphaFoldDB" id="A0AB35WZD7"/>
<organism evidence="1 2">
    <name type="scientific">Pseudomonas auratipiscis</name>
    <dbReference type="NCBI Taxonomy" id="3115853"/>
    <lineage>
        <taxon>Bacteria</taxon>
        <taxon>Pseudomonadati</taxon>
        <taxon>Pseudomonadota</taxon>
        <taxon>Gammaproteobacteria</taxon>
        <taxon>Pseudomonadales</taxon>
        <taxon>Pseudomonadaceae</taxon>
        <taxon>Pseudomonas</taxon>
    </lineage>
</organism>
<accession>A0AB35WZD7</accession>
<reference evidence="1 2" key="1">
    <citation type="submission" date="2024-01" db="EMBL/GenBank/DDBJ databases">
        <title>Unpublished Manusciprt.</title>
        <authorList>
            <person name="Duman M."/>
            <person name="Valdes E.G."/>
            <person name="Ajmi N."/>
            <person name="Altun S."/>
            <person name="Saticioglu I.B."/>
        </authorList>
    </citation>
    <scope>NUCLEOTIDE SEQUENCE [LARGE SCALE GENOMIC DNA]</scope>
    <source>
        <strain evidence="1 2">120P</strain>
    </source>
</reference>
<comment type="caution">
    <text evidence="1">The sequence shown here is derived from an EMBL/GenBank/DDBJ whole genome shotgun (WGS) entry which is preliminary data.</text>
</comment>
<sequence length="198" mass="23169">MGDWENIFGEAGMRESSTGSFNLNPRMVKRMTTLLFETAVEARQWAKDHPGQSIVKNPDGNGFIAHVLEWYNQHTGDTYLECEKEKHLAWEKEQDIRKKAATYANECIGGSRNEGYWLYENGHREFLITIYNEYIVGLRSISKYKSIQTASYSEVPRDSPLRSMPEYDYYKVQRELKPKLMALLPSPFPENYYPIRTY</sequence>
<keyword evidence="2" id="KW-1185">Reference proteome</keyword>
<proteinExistence type="predicted"/>
<dbReference type="EMBL" id="JAZDQP010000013">
    <property type="protein sequence ID" value="MEE1868461.1"/>
    <property type="molecule type" value="Genomic_DNA"/>
</dbReference>
<protein>
    <submittedName>
        <fullName evidence="1">Uncharacterized protein</fullName>
    </submittedName>
</protein>
<dbReference type="Proteomes" id="UP001307839">
    <property type="component" value="Unassembled WGS sequence"/>
</dbReference>